<evidence type="ECO:0000256" key="1">
    <source>
        <dbReference type="SAM" id="MobiDB-lite"/>
    </source>
</evidence>
<comment type="caution">
    <text evidence="2">The sequence shown here is derived from an EMBL/GenBank/DDBJ whole genome shotgun (WGS) entry which is preliminary data.</text>
</comment>
<protein>
    <submittedName>
        <fullName evidence="2">Uncharacterized protein</fullName>
    </submittedName>
</protein>
<accession>A0A9P1D5B1</accession>
<keyword evidence="4" id="KW-1185">Reference proteome</keyword>
<gene>
    <name evidence="2" type="ORF">C1SCF055_LOCUS30374</name>
</gene>
<feature type="region of interest" description="Disordered" evidence="1">
    <location>
        <begin position="1"/>
        <end position="55"/>
    </location>
</feature>
<evidence type="ECO:0000313" key="3">
    <source>
        <dbReference type="EMBL" id="CAL4791909.1"/>
    </source>
</evidence>
<dbReference type="Proteomes" id="UP001152797">
    <property type="component" value="Unassembled WGS sequence"/>
</dbReference>
<dbReference type="AlphaFoldDB" id="A0A9P1D5B1"/>
<organism evidence="2">
    <name type="scientific">Cladocopium goreaui</name>
    <dbReference type="NCBI Taxonomy" id="2562237"/>
    <lineage>
        <taxon>Eukaryota</taxon>
        <taxon>Sar</taxon>
        <taxon>Alveolata</taxon>
        <taxon>Dinophyceae</taxon>
        <taxon>Suessiales</taxon>
        <taxon>Symbiodiniaceae</taxon>
        <taxon>Cladocopium</taxon>
    </lineage>
</organism>
<proteinExistence type="predicted"/>
<evidence type="ECO:0000313" key="2">
    <source>
        <dbReference type="EMBL" id="CAI4004597.1"/>
    </source>
</evidence>
<sequence>MVTVKKVKGKVAKKKKKGESVQANGQGGQTPSGSSGATEKTQTRNSETSPKKAMKKLMKKATGKAAKVRTKVATENTKKDDGCDLCEGLIPLEGVLRCRSCGRTMAATA</sequence>
<reference evidence="3 4" key="2">
    <citation type="submission" date="2024-05" db="EMBL/GenBank/DDBJ databases">
        <authorList>
            <person name="Chen Y."/>
            <person name="Shah S."/>
            <person name="Dougan E. K."/>
            <person name="Thang M."/>
            <person name="Chan C."/>
        </authorList>
    </citation>
    <scope>NUCLEOTIDE SEQUENCE [LARGE SCALE GENOMIC DNA]</scope>
</reference>
<name>A0A9P1D5B1_9DINO</name>
<feature type="compositionally biased region" description="Polar residues" evidence="1">
    <location>
        <begin position="37"/>
        <end position="48"/>
    </location>
</feature>
<dbReference type="EMBL" id="CAMXCT010003453">
    <property type="protein sequence ID" value="CAI4004597.1"/>
    <property type="molecule type" value="Genomic_DNA"/>
</dbReference>
<evidence type="ECO:0000313" key="4">
    <source>
        <dbReference type="Proteomes" id="UP001152797"/>
    </source>
</evidence>
<feature type="compositionally biased region" description="Basic residues" evidence="1">
    <location>
        <begin position="1"/>
        <end position="17"/>
    </location>
</feature>
<dbReference type="EMBL" id="CAMXCT030003453">
    <property type="protein sequence ID" value="CAL4791909.1"/>
    <property type="molecule type" value="Genomic_DNA"/>
</dbReference>
<reference evidence="2" key="1">
    <citation type="submission" date="2022-10" db="EMBL/GenBank/DDBJ databases">
        <authorList>
            <person name="Chen Y."/>
            <person name="Dougan E. K."/>
            <person name="Chan C."/>
            <person name="Rhodes N."/>
            <person name="Thang M."/>
        </authorList>
    </citation>
    <scope>NUCLEOTIDE SEQUENCE</scope>
</reference>
<dbReference type="EMBL" id="CAMXCT020003453">
    <property type="protein sequence ID" value="CAL1157972.1"/>
    <property type="molecule type" value="Genomic_DNA"/>
</dbReference>